<dbReference type="Proteomes" id="UP000002969">
    <property type="component" value="Unassembled WGS sequence"/>
</dbReference>
<evidence type="ECO:0000313" key="2">
    <source>
        <dbReference type="Proteomes" id="UP000002969"/>
    </source>
</evidence>
<protein>
    <submittedName>
        <fullName evidence="1">Uncharacterized protein</fullName>
    </submittedName>
</protein>
<comment type="caution">
    <text evidence="1">The sequence shown here is derived from an EMBL/GenBank/DDBJ whole genome shotgun (WGS) entry which is preliminary data.</text>
</comment>
<reference evidence="1" key="1">
    <citation type="submission" date="2010-06" db="EMBL/GenBank/DDBJ databases">
        <authorList>
            <person name="Muzny D."/>
            <person name="Qin X."/>
            <person name="Buhay C."/>
            <person name="Dugan-Rocha S."/>
            <person name="Ding Y."/>
            <person name="Chen G."/>
            <person name="Hawes A."/>
            <person name="Holder M."/>
            <person name="Jhangiani S."/>
            <person name="Johnson A."/>
            <person name="Khan Z."/>
            <person name="Li Z."/>
            <person name="Liu W."/>
            <person name="Liu X."/>
            <person name="Perez L."/>
            <person name="Shen H."/>
            <person name="Wang Q."/>
            <person name="Watt J."/>
            <person name="Xi L."/>
            <person name="Xin Y."/>
            <person name="Zhou J."/>
            <person name="Deng J."/>
            <person name="Jiang H."/>
            <person name="Liu Y."/>
            <person name="Qu J."/>
            <person name="Song X.-Z."/>
            <person name="Zhang L."/>
            <person name="Villasana D."/>
            <person name="Johnson A."/>
            <person name="Liu J."/>
            <person name="Liyanage D."/>
            <person name="Lorensuhewa L."/>
            <person name="Robinson T."/>
            <person name="Song A."/>
            <person name="Song B.-B."/>
            <person name="Dinh H."/>
            <person name="Thornton R."/>
            <person name="Coyle M."/>
            <person name="Francisco L."/>
            <person name="Jackson L."/>
            <person name="Javaid M."/>
            <person name="Korchina V."/>
            <person name="Kovar C."/>
            <person name="Mata R."/>
            <person name="Mathew T."/>
            <person name="Ngo R."/>
            <person name="Nguyen L."/>
            <person name="Nguyen N."/>
            <person name="Okwuonu G."/>
            <person name="Ongeri F."/>
            <person name="Pham C."/>
            <person name="Simmons D."/>
            <person name="Wilczek-Boney K."/>
            <person name="Hale W."/>
            <person name="Jakkamsetti A."/>
            <person name="Pham P."/>
            <person name="Ruth R."/>
            <person name="San Lucas F."/>
            <person name="Warren J."/>
            <person name="Zhang J."/>
            <person name="Zhao Z."/>
            <person name="Zhou C."/>
            <person name="Zhu D."/>
            <person name="Lee S."/>
            <person name="Bess C."/>
            <person name="Blankenburg K."/>
            <person name="Forbes L."/>
            <person name="Fu Q."/>
            <person name="Gubbala S."/>
            <person name="Hirani K."/>
            <person name="Jayaseelan J.C."/>
            <person name="Lara F."/>
            <person name="Munidasa M."/>
            <person name="Palculict T."/>
            <person name="Patil S."/>
            <person name="Pu L.-L."/>
            <person name="Saada N."/>
            <person name="Tang L."/>
            <person name="Weissenberger G."/>
            <person name="Zhu Y."/>
            <person name="Hemphill L."/>
            <person name="Shang Y."/>
            <person name="Youmans B."/>
            <person name="Ayvaz T."/>
            <person name="Ross M."/>
            <person name="Santibanez J."/>
            <person name="Aqrawi P."/>
            <person name="Gross S."/>
            <person name="Joshi V."/>
            <person name="Fowler G."/>
            <person name="Nazareth L."/>
            <person name="Reid J."/>
            <person name="Worley K."/>
            <person name="Petrosino J."/>
            <person name="Highlander S."/>
            <person name="Gibbs R."/>
        </authorList>
    </citation>
    <scope>NUCLEOTIDE SEQUENCE [LARGE SCALE GENOMIC DNA]</scope>
    <source>
        <strain evidence="1">ATCC 35910</strain>
    </source>
</reference>
<evidence type="ECO:0000313" key="1">
    <source>
        <dbReference type="EMBL" id="EFK37484.1"/>
    </source>
</evidence>
<dbReference type="EMBL" id="ACKQ02000002">
    <property type="protein sequence ID" value="EFK37484.1"/>
    <property type="molecule type" value="Genomic_DNA"/>
</dbReference>
<gene>
    <name evidence="1" type="ORF">HMPREF0204_10257</name>
</gene>
<accession>A0ABP2J0S1</accession>
<sequence>MLTTGALVLYKFNTILEKKREKPSVKYVSNIKKALENNRVLFLLDTANVRIKNK</sequence>
<organism evidence="1 2">
    <name type="scientific">Chryseobacterium gleum ATCC 35910</name>
    <dbReference type="NCBI Taxonomy" id="525257"/>
    <lineage>
        <taxon>Bacteria</taxon>
        <taxon>Pseudomonadati</taxon>
        <taxon>Bacteroidota</taxon>
        <taxon>Flavobacteriia</taxon>
        <taxon>Flavobacteriales</taxon>
        <taxon>Weeksellaceae</taxon>
        <taxon>Chryseobacterium group</taxon>
        <taxon>Chryseobacterium</taxon>
    </lineage>
</organism>
<proteinExistence type="predicted"/>
<name>A0ABP2J0S1_CHRGE</name>
<keyword evidence="2" id="KW-1185">Reference proteome</keyword>